<dbReference type="KEGG" id="hir:HETIRDRAFT_424645"/>
<dbReference type="Proteomes" id="UP000030671">
    <property type="component" value="Unassembled WGS sequence"/>
</dbReference>
<sequence length="391" mass="44741">MSTKSNDVSFETVLTELHYLLLGIPPEPNLPFMENSQDSHYACFLNFSLDSDLMQKIKDGVEVFSEQFKSVFGWQTWSTGDGIIPIVEHGPAICAVVDVLQKYHDQYPSNEVIMKWGRDVLRGVRQIYTKKGLDYPLVRDQLPRQIPLQLIDSTGVNGSQAKHFEAQENTRPSKNRCPLRLTPDELMSKLAVIGCRWTKRGNRVEARVYSHATSCEHLQHSKSIEHRTLWEWACLAQKRSSLGAKITKHNDTASESGRGLLSQELPISRITPNLKQPSVIHATRDARRKILTRKQLEMKADLQCRIDHCIMRLICMCSLVPNAIDSSEWKELLTTLNPDIHPIMIMFYRALMAAEVYIKWASFPTLQTTHTQGMELLVFPGWKETIREAQE</sequence>
<accession>W4KHK6</accession>
<dbReference type="EMBL" id="KI925455">
    <property type="protein sequence ID" value="ETW85312.1"/>
    <property type="molecule type" value="Genomic_DNA"/>
</dbReference>
<dbReference type="AlphaFoldDB" id="W4KHK6"/>
<name>W4KHK6_HETIT</name>
<gene>
    <name evidence="1" type="ORF">HETIRDRAFT_424645</name>
</gene>
<evidence type="ECO:0000313" key="1">
    <source>
        <dbReference type="EMBL" id="ETW85312.1"/>
    </source>
</evidence>
<reference evidence="1 2" key="1">
    <citation type="journal article" date="2012" name="New Phytol.">
        <title>Insight into trade-off between wood decay and parasitism from the genome of a fungal forest pathogen.</title>
        <authorList>
            <person name="Olson A."/>
            <person name="Aerts A."/>
            <person name="Asiegbu F."/>
            <person name="Belbahri L."/>
            <person name="Bouzid O."/>
            <person name="Broberg A."/>
            <person name="Canback B."/>
            <person name="Coutinho P.M."/>
            <person name="Cullen D."/>
            <person name="Dalman K."/>
            <person name="Deflorio G."/>
            <person name="van Diepen L.T."/>
            <person name="Dunand C."/>
            <person name="Duplessis S."/>
            <person name="Durling M."/>
            <person name="Gonthier P."/>
            <person name="Grimwood J."/>
            <person name="Fossdal C.G."/>
            <person name="Hansson D."/>
            <person name="Henrissat B."/>
            <person name="Hietala A."/>
            <person name="Himmelstrand K."/>
            <person name="Hoffmeister D."/>
            <person name="Hogberg N."/>
            <person name="James T.Y."/>
            <person name="Karlsson M."/>
            <person name="Kohler A."/>
            <person name="Kues U."/>
            <person name="Lee Y.H."/>
            <person name="Lin Y.C."/>
            <person name="Lind M."/>
            <person name="Lindquist E."/>
            <person name="Lombard V."/>
            <person name="Lucas S."/>
            <person name="Lunden K."/>
            <person name="Morin E."/>
            <person name="Murat C."/>
            <person name="Park J."/>
            <person name="Raffaello T."/>
            <person name="Rouze P."/>
            <person name="Salamov A."/>
            <person name="Schmutz J."/>
            <person name="Solheim H."/>
            <person name="Stahlberg J."/>
            <person name="Velez H."/>
            <person name="de Vries R.P."/>
            <person name="Wiebenga A."/>
            <person name="Woodward S."/>
            <person name="Yakovlev I."/>
            <person name="Garbelotto M."/>
            <person name="Martin F."/>
            <person name="Grigoriev I.V."/>
            <person name="Stenlid J."/>
        </authorList>
    </citation>
    <scope>NUCLEOTIDE SEQUENCE [LARGE SCALE GENOMIC DNA]</scope>
    <source>
        <strain evidence="1 2">TC 32-1</strain>
    </source>
</reference>
<proteinExistence type="predicted"/>
<dbReference type="GeneID" id="20673994"/>
<dbReference type="eggNOG" id="ENOG502STHT">
    <property type="taxonomic scope" value="Eukaryota"/>
</dbReference>
<dbReference type="RefSeq" id="XP_009542178.1">
    <property type="nucleotide sequence ID" value="XM_009543883.1"/>
</dbReference>
<evidence type="ECO:0000313" key="2">
    <source>
        <dbReference type="Proteomes" id="UP000030671"/>
    </source>
</evidence>
<organism evidence="1 2">
    <name type="scientific">Heterobasidion irregulare (strain TC 32-1)</name>
    <dbReference type="NCBI Taxonomy" id="747525"/>
    <lineage>
        <taxon>Eukaryota</taxon>
        <taxon>Fungi</taxon>
        <taxon>Dikarya</taxon>
        <taxon>Basidiomycota</taxon>
        <taxon>Agaricomycotina</taxon>
        <taxon>Agaricomycetes</taxon>
        <taxon>Russulales</taxon>
        <taxon>Bondarzewiaceae</taxon>
        <taxon>Heterobasidion</taxon>
        <taxon>Heterobasidion annosum species complex</taxon>
    </lineage>
</organism>
<protein>
    <submittedName>
        <fullName evidence="1">Uncharacterized protein</fullName>
    </submittedName>
</protein>
<dbReference type="OrthoDB" id="4951847at2759"/>
<dbReference type="HOGENOM" id="CLU_706071_0_0_1"/>
<dbReference type="InParanoid" id="W4KHK6"/>
<keyword evidence="2" id="KW-1185">Reference proteome</keyword>